<evidence type="ECO:0000259" key="3">
    <source>
        <dbReference type="Pfam" id="PF23210"/>
    </source>
</evidence>
<dbReference type="GeneTree" id="ENSGT00940000156930"/>
<feature type="domain" description="MROH2B-like HEAT-repeats" evidence="3">
    <location>
        <begin position="1"/>
        <end position="126"/>
    </location>
</feature>
<evidence type="ECO:0008006" key="7">
    <source>
        <dbReference type="Google" id="ProtNLM"/>
    </source>
</evidence>
<dbReference type="PANTHER" id="PTHR23120:SF0">
    <property type="entry name" value="MAESTRO HEAT-LIKE REPEAT FAMILY MEMBER 1"/>
    <property type="match status" value="1"/>
</dbReference>
<dbReference type="STRING" id="7868.ENSCMIP00000027166"/>
<feature type="domain" description="Maestro/Maestro-like HEAT-repeats" evidence="4">
    <location>
        <begin position="563"/>
        <end position="799"/>
    </location>
</feature>
<feature type="domain" description="Maestro-like HEAT-repeats" evidence="2">
    <location>
        <begin position="152"/>
        <end position="379"/>
    </location>
</feature>
<reference evidence="5" key="4">
    <citation type="submission" date="2025-08" db="UniProtKB">
        <authorList>
            <consortium name="Ensembl"/>
        </authorList>
    </citation>
    <scope>IDENTIFICATION</scope>
</reference>
<sequence length="840" mass="94274">MSLIKTVTLIARAILSNSERSSFILVKKRELLLYVQGLIKTESTEQLKTPLRQSAMNACMHLVQLNPPINEADTSELIKICLKSVFNLVPLGLDKYKEDGNLDMMARELLYTETITTLQSFLKQILLLDLSPGGLQAMFNHIEGWITSTKDYERERAMDITSKLLRFYLEELNVRNVVAFHNLGSLIGRLVPRCLDPLLTTQQMAMDCLYILLYIQLCYEGFDLDQKDELVEHLKTIRQQLDATNGGPVLFKACCEIAEVISKRLPHDQLSNLIFMLLNGLGDQHPSCASAAAIVMDIVIKRRGSGLRDQVSEILKVLQVQMHAITEKAVRLSVIHSIAILASQNMPAVLNCLLTYPLPLNKYTSDIWKSLAEDTSLATSTIKHLHIAFEPLAVTCALREILSKPESAEAVNKLYAQLFSSLIVHLSSCINVRVSKDLLCKPLPKEPNDSDQVTTAKSRDVCIYSVETLIAMLNQGENEEVVNYMKEKGGWDLMIDPHKYHKGVILLARAMAKYAAPHLVGIVEQLAPAILNIQENQKVTVAAFFGELLKHHVVSHLQLTFVLVSSLLRCLFYTPPVVRLLSIRGLGNVAIGVPHNIDKYGTKLLCAMIAVMDEKDDPNDFIMLEVMCCLTKLLQQLEPNTVRPVLIKIALGVQNFFETDNEKVRAAAYTVFGNLARFGDGHAKASFLEQIHLSLVSLLVHLNESGDEVVKACKLTLRLVVPLMGSESMSMNAHKYLMGDILNYGEFMKDTSKQLVKDFPDMINSYVTGCTLYFKRPQPEIRANAVMFSGFCPRHKHSTHSRCLPVLVSKFIEATVNTLFFQMVFAFFYLVKQNPWRAHG</sequence>
<dbReference type="InterPro" id="IPR016024">
    <property type="entry name" value="ARM-type_fold"/>
</dbReference>
<protein>
    <recommendedName>
        <fullName evidence="7">Maestro heat-like repeat family member 1</fullName>
    </recommendedName>
</protein>
<dbReference type="InterPro" id="IPR055408">
    <property type="entry name" value="HEAT_MROH2B-like"/>
</dbReference>
<dbReference type="GO" id="GO:0005737">
    <property type="term" value="C:cytoplasm"/>
    <property type="evidence" value="ECO:0007669"/>
    <property type="project" value="TreeGrafter"/>
</dbReference>
<dbReference type="InterPro" id="IPR055406">
    <property type="entry name" value="HEAT_Maestro"/>
</dbReference>
<reference evidence="6" key="3">
    <citation type="journal article" date="2014" name="Nature">
        <title>Elephant shark genome provides unique insights into gnathostome evolution.</title>
        <authorList>
            <consortium name="International Elephant Shark Genome Sequencing Consortium"/>
            <person name="Venkatesh B."/>
            <person name="Lee A.P."/>
            <person name="Ravi V."/>
            <person name="Maurya A.K."/>
            <person name="Lian M.M."/>
            <person name="Swann J.B."/>
            <person name="Ohta Y."/>
            <person name="Flajnik M.F."/>
            <person name="Sutoh Y."/>
            <person name="Kasahara M."/>
            <person name="Hoon S."/>
            <person name="Gangu V."/>
            <person name="Roy S.W."/>
            <person name="Irimia M."/>
            <person name="Korzh V."/>
            <person name="Kondrychyn I."/>
            <person name="Lim Z.W."/>
            <person name="Tay B.H."/>
            <person name="Tohari S."/>
            <person name="Kong K.W."/>
            <person name="Ho S."/>
            <person name="Lorente-Galdos B."/>
            <person name="Quilez J."/>
            <person name="Marques-Bonet T."/>
            <person name="Raney B.J."/>
            <person name="Ingham P.W."/>
            <person name="Tay A."/>
            <person name="Hillier L.W."/>
            <person name="Minx P."/>
            <person name="Boehm T."/>
            <person name="Wilson R.K."/>
            <person name="Brenner S."/>
            <person name="Warren W.C."/>
        </authorList>
    </citation>
    <scope>NUCLEOTIDE SEQUENCE [LARGE SCALE GENOMIC DNA]</scope>
</reference>
<evidence type="ECO:0000313" key="6">
    <source>
        <dbReference type="Proteomes" id="UP000314986"/>
    </source>
</evidence>
<evidence type="ECO:0000259" key="2">
    <source>
        <dbReference type="Pfam" id="PF21047"/>
    </source>
</evidence>
<dbReference type="Pfam" id="PF23227">
    <property type="entry name" value="HEAT_MROH2B_C"/>
    <property type="match status" value="1"/>
</dbReference>
<dbReference type="InterPro" id="IPR045206">
    <property type="entry name" value="Maestro_heat-like_prot"/>
</dbReference>
<dbReference type="InterPro" id="IPR011989">
    <property type="entry name" value="ARM-like"/>
</dbReference>
<dbReference type="Gene3D" id="1.25.10.10">
    <property type="entry name" value="Leucine-rich Repeat Variant"/>
    <property type="match status" value="1"/>
</dbReference>
<dbReference type="PANTHER" id="PTHR23120">
    <property type="entry name" value="MAESTRO-RELATED HEAT DOMAIN-CONTAINING"/>
    <property type="match status" value="1"/>
</dbReference>
<reference evidence="6" key="2">
    <citation type="journal article" date="2007" name="PLoS Biol.">
        <title>Survey sequencing and comparative analysis of the elephant shark (Callorhinchus milii) genome.</title>
        <authorList>
            <person name="Venkatesh B."/>
            <person name="Kirkness E.F."/>
            <person name="Loh Y.H."/>
            <person name="Halpern A.L."/>
            <person name="Lee A.P."/>
            <person name="Johnson J."/>
            <person name="Dandona N."/>
            <person name="Viswanathan L.D."/>
            <person name="Tay A."/>
            <person name="Venter J.C."/>
            <person name="Strausberg R.L."/>
            <person name="Brenner S."/>
        </authorList>
    </citation>
    <scope>NUCLEOTIDE SEQUENCE [LARGE SCALE GENOMIC DNA]</scope>
</reference>
<dbReference type="OMA" id="ENTEICY"/>
<dbReference type="InterPro" id="IPR048465">
    <property type="entry name" value="Maestro-like_HEAT"/>
</dbReference>
<dbReference type="Pfam" id="PF21047">
    <property type="entry name" value="HEAT_Maestro"/>
    <property type="match status" value="1"/>
</dbReference>
<dbReference type="Proteomes" id="UP000314986">
    <property type="component" value="Unassembled WGS sequence"/>
</dbReference>
<evidence type="ECO:0000259" key="4">
    <source>
        <dbReference type="Pfam" id="PF23227"/>
    </source>
</evidence>
<dbReference type="SUPFAM" id="SSF48371">
    <property type="entry name" value="ARM repeat"/>
    <property type="match status" value="1"/>
</dbReference>
<dbReference type="Ensembl" id="ENSCMIT00000027601.1">
    <property type="protein sequence ID" value="ENSCMIP00000027166.1"/>
    <property type="gene ID" value="ENSCMIG00000011834.1"/>
</dbReference>
<evidence type="ECO:0000313" key="5">
    <source>
        <dbReference type="Ensembl" id="ENSCMIP00000027166.1"/>
    </source>
</evidence>
<keyword evidence="6" id="KW-1185">Reference proteome</keyword>
<reference evidence="6" key="1">
    <citation type="journal article" date="2006" name="Science">
        <title>Ancient noncoding elements conserved in the human genome.</title>
        <authorList>
            <person name="Venkatesh B."/>
            <person name="Kirkness E.F."/>
            <person name="Loh Y.H."/>
            <person name="Halpern A.L."/>
            <person name="Lee A.P."/>
            <person name="Johnson J."/>
            <person name="Dandona N."/>
            <person name="Viswanathan L.D."/>
            <person name="Tay A."/>
            <person name="Venter J.C."/>
            <person name="Strausberg R.L."/>
            <person name="Brenner S."/>
        </authorList>
    </citation>
    <scope>NUCLEOTIDE SEQUENCE [LARGE SCALE GENOMIC DNA]</scope>
</reference>
<accession>A0A4W3II84</accession>
<dbReference type="InParanoid" id="A0A4W3II84"/>
<dbReference type="Pfam" id="PF23210">
    <property type="entry name" value="HEAT_Maestro_2"/>
    <property type="match status" value="1"/>
</dbReference>
<dbReference type="AlphaFoldDB" id="A0A4W3II84"/>
<organism evidence="5 6">
    <name type="scientific">Callorhinchus milii</name>
    <name type="common">Ghost shark</name>
    <dbReference type="NCBI Taxonomy" id="7868"/>
    <lineage>
        <taxon>Eukaryota</taxon>
        <taxon>Metazoa</taxon>
        <taxon>Chordata</taxon>
        <taxon>Craniata</taxon>
        <taxon>Vertebrata</taxon>
        <taxon>Chondrichthyes</taxon>
        <taxon>Holocephali</taxon>
        <taxon>Chimaeriformes</taxon>
        <taxon>Callorhinchidae</taxon>
        <taxon>Callorhinchus</taxon>
    </lineage>
</organism>
<reference evidence="5" key="5">
    <citation type="submission" date="2025-09" db="UniProtKB">
        <authorList>
            <consortium name="Ensembl"/>
        </authorList>
    </citation>
    <scope>IDENTIFICATION</scope>
</reference>
<keyword evidence="1" id="KW-0677">Repeat</keyword>
<name>A0A4W3II84_CALMI</name>
<evidence type="ECO:0000256" key="1">
    <source>
        <dbReference type="ARBA" id="ARBA00022737"/>
    </source>
</evidence>
<proteinExistence type="predicted"/>